<reference evidence="1 2" key="1">
    <citation type="submission" date="2015-11" db="EMBL/GenBank/DDBJ databases">
        <title>Expanding the genomic diversity of Burkholderia species for the development of highly accurate diagnostics.</title>
        <authorList>
            <person name="Sahl J."/>
            <person name="Keim P."/>
            <person name="Wagner D."/>
        </authorList>
    </citation>
    <scope>NUCLEOTIDE SEQUENCE [LARGE SCALE GENOMIC DNA]</scope>
    <source>
        <strain evidence="1 2">MSMB368WGS</strain>
    </source>
</reference>
<accession>A0A132EL78</accession>
<dbReference type="AlphaFoldDB" id="A0A132EL78"/>
<organism evidence="1 2">
    <name type="scientific">Burkholderia pseudomultivorans</name>
    <dbReference type="NCBI Taxonomy" id="1207504"/>
    <lineage>
        <taxon>Bacteria</taxon>
        <taxon>Pseudomonadati</taxon>
        <taxon>Pseudomonadota</taxon>
        <taxon>Betaproteobacteria</taxon>
        <taxon>Burkholderiales</taxon>
        <taxon>Burkholderiaceae</taxon>
        <taxon>Burkholderia</taxon>
        <taxon>Burkholderia cepacia complex</taxon>
    </lineage>
</organism>
<proteinExistence type="predicted"/>
<evidence type="ECO:0000313" key="2">
    <source>
        <dbReference type="Proteomes" id="UP000062912"/>
    </source>
</evidence>
<sequence>MWYRGSNIYTRVLRGLRDRGERSRVDIPFRKPVSSDAWRCIDIISSRNHFDILFIEIFAVDDYRDLISTRQHTISKCECRKIDLLRAATEAEEFVVEDGSIAVG</sequence>
<dbReference type="EMBL" id="LPJR01000007">
    <property type="protein sequence ID" value="KWF35838.1"/>
    <property type="molecule type" value="Genomic_DNA"/>
</dbReference>
<comment type="caution">
    <text evidence="1">The sequence shown here is derived from an EMBL/GenBank/DDBJ whole genome shotgun (WGS) entry which is preliminary data.</text>
</comment>
<name>A0A132EL78_9BURK</name>
<dbReference type="Proteomes" id="UP000062912">
    <property type="component" value="Unassembled WGS sequence"/>
</dbReference>
<gene>
    <name evidence="1" type="ORF">WT56_07750</name>
</gene>
<protein>
    <submittedName>
        <fullName evidence="1">Uncharacterized protein</fullName>
    </submittedName>
</protein>
<evidence type="ECO:0000313" key="1">
    <source>
        <dbReference type="EMBL" id="KWF35838.1"/>
    </source>
</evidence>